<evidence type="ECO:0000256" key="10">
    <source>
        <dbReference type="RuleBase" id="RU003682"/>
    </source>
</evidence>
<accession>A0AAN9XWC6</accession>
<comment type="similarity">
    <text evidence="8">Belongs to the iron/ascorbate-dependent oxidoreductase family. GA2OX subfamily.</text>
</comment>
<dbReference type="InterPro" id="IPR044861">
    <property type="entry name" value="IPNS-like_FE2OG_OXY"/>
</dbReference>
<dbReference type="AlphaFoldDB" id="A0AAN9XWC6"/>
<keyword evidence="4 10" id="KW-0560">Oxidoreductase</keyword>
<evidence type="ECO:0000256" key="8">
    <source>
        <dbReference type="ARBA" id="ARBA00061282"/>
    </source>
</evidence>
<evidence type="ECO:0000313" key="12">
    <source>
        <dbReference type="EMBL" id="KAK7412860.1"/>
    </source>
</evidence>
<keyword evidence="5 10" id="KW-0408">Iron</keyword>
<evidence type="ECO:0000256" key="2">
    <source>
        <dbReference type="ARBA" id="ARBA00022723"/>
    </source>
</evidence>
<name>A0AAN9XWC6_PSOTE</name>
<evidence type="ECO:0000256" key="1">
    <source>
        <dbReference type="ARBA" id="ARBA00004972"/>
    </source>
</evidence>
<keyword evidence="2 10" id="KW-0479">Metal-binding</keyword>
<comment type="caution">
    <text evidence="12">The sequence shown here is derived from an EMBL/GenBank/DDBJ whole genome shotgun (WGS) entry which is preliminary data.</text>
</comment>
<evidence type="ECO:0000256" key="3">
    <source>
        <dbReference type="ARBA" id="ARBA00022964"/>
    </source>
</evidence>
<dbReference type="GO" id="GO:0045543">
    <property type="term" value="F:gibberellin 2-beta-dioxygenase activity"/>
    <property type="evidence" value="ECO:0007669"/>
    <property type="project" value="UniProtKB-EC"/>
</dbReference>
<dbReference type="FunFam" id="2.60.120.330:FF:000025">
    <property type="entry name" value="Gibberellin 2-beta-dioxygenase 2"/>
    <property type="match status" value="1"/>
</dbReference>
<evidence type="ECO:0000256" key="7">
    <source>
        <dbReference type="ARBA" id="ARBA00052204"/>
    </source>
</evidence>
<proteinExistence type="inferred from homology"/>
<dbReference type="PANTHER" id="PTHR47990">
    <property type="entry name" value="2-OXOGLUTARATE (2OG) AND FE(II)-DEPENDENT OXYGENASE SUPERFAMILY PROTEIN-RELATED"/>
    <property type="match status" value="1"/>
</dbReference>
<dbReference type="Gene3D" id="2.60.120.330">
    <property type="entry name" value="B-lactam Antibiotic, Isopenicillin N Synthase, Chain"/>
    <property type="match status" value="1"/>
</dbReference>
<dbReference type="SUPFAM" id="SSF51197">
    <property type="entry name" value="Clavaminate synthase-like"/>
    <property type="match status" value="1"/>
</dbReference>
<dbReference type="InterPro" id="IPR005123">
    <property type="entry name" value="Oxoglu/Fe-dep_dioxygenase_dom"/>
</dbReference>
<comment type="catalytic activity">
    <reaction evidence="7">
        <text>gibberellin A1 + 2-oxoglutarate + O2 = gibberellin A8 + succinate + CO2</text>
        <dbReference type="Rhea" id="RHEA:15005"/>
        <dbReference type="ChEBI" id="CHEBI:15379"/>
        <dbReference type="ChEBI" id="CHEBI:16526"/>
        <dbReference type="ChEBI" id="CHEBI:16810"/>
        <dbReference type="ChEBI" id="CHEBI:30031"/>
        <dbReference type="ChEBI" id="CHEBI:58524"/>
        <dbReference type="ChEBI" id="CHEBI:58594"/>
        <dbReference type="EC" id="1.14.11.13"/>
    </reaction>
</comment>
<comment type="pathway">
    <text evidence="6">Plant hormone biosynthesis; gibberellin biosynthesis.</text>
</comment>
<dbReference type="Pfam" id="PF03171">
    <property type="entry name" value="2OG-FeII_Oxy"/>
    <property type="match status" value="1"/>
</dbReference>
<evidence type="ECO:0000256" key="4">
    <source>
        <dbReference type="ARBA" id="ARBA00023002"/>
    </source>
</evidence>
<organism evidence="12 13">
    <name type="scientific">Psophocarpus tetragonolobus</name>
    <name type="common">Winged bean</name>
    <name type="synonym">Dolichos tetragonolobus</name>
    <dbReference type="NCBI Taxonomy" id="3891"/>
    <lineage>
        <taxon>Eukaryota</taxon>
        <taxon>Viridiplantae</taxon>
        <taxon>Streptophyta</taxon>
        <taxon>Embryophyta</taxon>
        <taxon>Tracheophyta</taxon>
        <taxon>Spermatophyta</taxon>
        <taxon>Magnoliopsida</taxon>
        <taxon>eudicotyledons</taxon>
        <taxon>Gunneridae</taxon>
        <taxon>Pentapetalae</taxon>
        <taxon>rosids</taxon>
        <taxon>fabids</taxon>
        <taxon>Fabales</taxon>
        <taxon>Fabaceae</taxon>
        <taxon>Papilionoideae</taxon>
        <taxon>50 kb inversion clade</taxon>
        <taxon>NPAAA clade</taxon>
        <taxon>indigoferoid/millettioid clade</taxon>
        <taxon>Phaseoleae</taxon>
        <taxon>Psophocarpus</taxon>
    </lineage>
</organism>
<dbReference type="PROSITE" id="PS51471">
    <property type="entry name" value="FE2OG_OXY"/>
    <property type="match status" value="1"/>
</dbReference>
<sequence>MGNPNWQRPAHNMRHETNMVVASPNSIRSEKILPIDLPVVDLRGERSMVKKLIVRACEEYGFFNVINHGVAGDTIAKMEEAAFEFFGKPLGQKKQVALYGCKNIGFNGDTGEVEYLLLSTATPPSIAHFNNISNVPSNFSSTVSAYTEGVRELACEILELMAEGLGVPDTWFFSRLIREVDSDSVLRLNHYPPILNKDCKDKDKSPSHNHTKVGFGEHSDPQILTILRSNDVGGLQISLQDGVWNPVAPDPSAFCVNVGDLLQVMTNGRFVSVRHRAVTNSHKSRMSVAYFGGPPLHACIVAPPVMVTSQRPSLYKPFTWAEYKKVTYSLRLGERRIDLFRNYTSQLE</sequence>
<evidence type="ECO:0000259" key="11">
    <source>
        <dbReference type="PROSITE" id="PS51471"/>
    </source>
</evidence>
<evidence type="ECO:0000313" key="13">
    <source>
        <dbReference type="Proteomes" id="UP001386955"/>
    </source>
</evidence>
<dbReference type="EC" id="1.14.11.13" evidence="9"/>
<keyword evidence="3" id="KW-0223">Dioxygenase</keyword>
<keyword evidence="13" id="KW-1185">Reference proteome</keyword>
<reference evidence="12 13" key="1">
    <citation type="submission" date="2024-01" db="EMBL/GenBank/DDBJ databases">
        <title>The genomes of 5 underutilized Papilionoideae crops provide insights into root nodulation and disease resistanc.</title>
        <authorList>
            <person name="Jiang F."/>
        </authorList>
    </citation>
    <scope>NUCLEOTIDE SEQUENCE [LARGE SCALE GENOMIC DNA]</scope>
    <source>
        <strain evidence="12">DUOXIRENSHENG_FW03</strain>
        <tissue evidence="12">Leaves</tissue>
    </source>
</reference>
<dbReference type="GO" id="GO:0046872">
    <property type="term" value="F:metal ion binding"/>
    <property type="evidence" value="ECO:0007669"/>
    <property type="project" value="UniProtKB-KW"/>
</dbReference>
<dbReference type="GO" id="GO:0009685">
    <property type="term" value="P:gibberellin metabolic process"/>
    <property type="evidence" value="ECO:0007669"/>
    <property type="project" value="UniProtKB-ARBA"/>
</dbReference>
<feature type="domain" description="Fe2OG dioxygenase" evidence="11">
    <location>
        <begin position="181"/>
        <end position="294"/>
    </location>
</feature>
<gene>
    <name evidence="12" type="ORF">VNO78_04556</name>
</gene>
<evidence type="ECO:0000256" key="5">
    <source>
        <dbReference type="ARBA" id="ARBA00023004"/>
    </source>
</evidence>
<dbReference type="Proteomes" id="UP001386955">
    <property type="component" value="Unassembled WGS sequence"/>
</dbReference>
<evidence type="ECO:0000256" key="9">
    <source>
        <dbReference type="ARBA" id="ARBA00066708"/>
    </source>
</evidence>
<evidence type="ECO:0000256" key="6">
    <source>
        <dbReference type="ARBA" id="ARBA00037909"/>
    </source>
</evidence>
<dbReference type="InterPro" id="IPR026992">
    <property type="entry name" value="DIOX_N"/>
</dbReference>
<dbReference type="PRINTS" id="PR00682">
    <property type="entry name" value="IPNSYNTHASE"/>
</dbReference>
<protein>
    <recommendedName>
        <fullName evidence="9">gibberellin 2beta-dioxygenase</fullName>
        <ecNumber evidence="9">1.14.11.13</ecNumber>
    </recommendedName>
</protein>
<dbReference type="EMBL" id="JAYMYS010000001">
    <property type="protein sequence ID" value="KAK7412860.1"/>
    <property type="molecule type" value="Genomic_DNA"/>
</dbReference>
<comment type="pathway">
    <text evidence="1">Hormone biosynthesis.</text>
</comment>
<dbReference type="InterPro" id="IPR050231">
    <property type="entry name" value="Iron_ascorbate_oxido_reductase"/>
</dbReference>
<dbReference type="Pfam" id="PF14226">
    <property type="entry name" value="DIOX_N"/>
    <property type="match status" value="1"/>
</dbReference>
<dbReference type="InterPro" id="IPR027443">
    <property type="entry name" value="IPNS-like_sf"/>
</dbReference>